<evidence type="ECO:0000259" key="11">
    <source>
        <dbReference type="Pfam" id="PF00266"/>
    </source>
</evidence>
<evidence type="ECO:0000256" key="3">
    <source>
        <dbReference type="ARBA" id="ARBA00006490"/>
    </source>
</evidence>
<dbReference type="AlphaFoldDB" id="A0A7W6H845"/>
<dbReference type="Proteomes" id="UP000542776">
    <property type="component" value="Unassembled WGS sequence"/>
</dbReference>
<dbReference type="InterPro" id="IPR000192">
    <property type="entry name" value="Aminotrans_V_dom"/>
</dbReference>
<dbReference type="InterPro" id="IPR015421">
    <property type="entry name" value="PyrdxlP-dep_Trfase_major"/>
</dbReference>
<evidence type="ECO:0000256" key="2">
    <source>
        <dbReference type="ARBA" id="ARBA00003120"/>
    </source>
</evidence>
<proteinExistence type="inferred from homology"/>
<comment type="function">
    <text evidence="2">Catalyzes the removal of elemental sulfur atoms from cysteine to produce alanine. Seems to participate in the biosynthesis of the nitrogenase metalloclusters by providing the inorganic sulfur required for the Fe-S core formation.</text>
</comment>
<keyword evidence="7" id="KW-0663">Pyridoxal phosphate</keyword>
<dbReference type="EMBL" id="JACIEK010000019">
    <property type="protein sequence ID" value="MBB4000374.1"/>
    <property type="molecule type" value="Genomic_DNA"/>
</dbReference>
<dbReference type="RefSeq" id="WP_183202156.1">
    <property type="nucleotide sequence ID" value="NZ_JACIEK010000019.1"/>
</dbReference>
<comment type="catalytic activity">
    <reaction evidence="10">
        <text>(sulfur carrier)-H + L-cysteine = (sulfur carrier)-SH + L-alanine</text>
        <dbReference type="Rhea" id="RHEA:43892"/>
        <dbReference type="Rhea" id="RHEA-COMP:14737"/>
        <dbReference type="Rhea" id="RHEA-COMP:14739"/>
        <dbReference type="ChEBI" id="CHEBI:29917"/>
        <dbReference type="ChEBI" id="CHEBI:35235"/>
        <dbReference type="ChEBI" id="CHEBI:57972"/>
        <dbReference type="ChEBI" id="CHEBI:64428"/>
        <dbReference type="EC" id="2.8.1.7"/>
    </reaction>
</comment>
<evidence type="ECO:0000256" key="4">
    <source>
        <dbReference type="ARBA" id="ARBA00013558"/>
    </source>
</evidence>
<feature type="domain" description="Aminotransferase class V" evidence="11">
    <location>
        <begin position="8"/>
        <end position="372"/>
    </location>
</feature>
<sequence length="393" mass="40609">MTVLRARTYLDYNASAPLLPAAREALVAALERPGNPSSVHGEGRAVRHLLERARANVATLVDAVAEGVVFTSGATEAAVTCLTPHWQRGDDIIPVARLAVLDTDHPCLREGGRFDPNSVTRLPVDSHGVVVLQALRTWLAAGPPGLLAFSLANSETGVIQPALEMIAAAREAETLVVVDAVQAVGRIPVSARDLAADALILSAHKIGGPTGTGAFVLASPERRPFPLLTGGAQETRQRAGTEAVASIAAFGAAAAAAGEGFNDAPRLEACRLRLEAAVCAAAPGMILIGGGAPRLPQTIAFQHSEMRAETLQIALDLEGFAVSAGSACSSGKVGSSHVLEAMAKAGAPLRPELGSLRVSFGAATTDEMLQRFSDVLCRQLARMTGQTEATHAA</sequence>
<keyword evidence="5 12" id="KW-0808">Transferase</keyword>
<keyword evidence="9" id="KW-0411">Iron-sulfur</keyword>
<dbReference type="GO" id="GO:0051536">
    <property type="term" value="F:iron-sulfur cluster binding"/>
    <property type="evidence" value="ECO:0007669"/>
    <property type="project" value="UniProtKB-KW"/>
</dbReference>
<evidence type="ECO:0000313" key="12">
    <source>
        <dbReference type="EMBL" id="MBB4000374.1"/>
    </source>
</evidence>
<dbReference type="Pfam" id="PF00266">
    <property type="entry name" value="Aminotran_5"/>
    <property type="match status" value="1"/>
</dbReference>
<comment type="cofactor">
    <cofactor evidence="1">
        <name>pyridoxal 5'-phosphate</name>
        <dbReference type="ChEBI" id="CHEBI:597326"/>
    </cofactor>
</comment>
<dbReference type="SUPFAM" id="SSF53383">
    <property type="entry name" value="PLP-dependent transferases"/>
    <property type="match status" value="1"/>
</dbReference>
<evidence type="ECO:0000256" key="10">
    <source>
        <dbReference type="ARBA" id="ARBA00050776"/>
    </source>
</evidence>
<name>A0A7W6H845_9HYPH</name>
<reference evidence="12 13" key="1">
    <citation type="submission" date="2020-08" db="EMBL/GenBank/DDBJ databases">
        <title>Genomic Encyclopedia of Type Strains, Phase IV (KMG-IV): sequencing the most valuable type-strain genomes for metagenomic binning, comparative biology and taxonomic classification.</title>
        <authorList>
            <person name="Goeker M."/>
        </authorList>
    </citation>
    <scope>NUCLEOTIDE SEQUENCE [LARGE SCALE GENOMIC DNA]</scope>
    <source>
        <strain evidence="12 13">DSM 102238</strain>
    </source>
</reference>
<evidence type="ECO:0000256" key="8">
    <source>
        <dbReference type="ARBA" id="ARBA00023004"/>
    </source>
</evidence>
<dbReference type="PIRSF" id="PIRSF005572">
    <property type="entry name" value="NifS"/>
    <property type="match status" value="1"/>
</dbReference>
<evidence type="ECO:0000313" key="13">
    <source>
        <dbReference type="Proteomes" id="UP000542776"/>
    </source>
</evidence>
<keyword evidence="8" id="KW-0408">Iron</keyword>
<evidence type="ECO:0000256" key="9">
    <source>
        <dbReference type="ARBA" id="ARBA00023014"/>
    </source>
</evidence>
<dbReference type="InterPro" id="IPR016454">
    <property type="entry name" value="Cysteine_dSase"/>
</dbReference>
<dbReference type="PANTHER" id="PTHR11601">
    <property type="entry name" value="CYSTEINE DESULFURYLASE FAMILY MEMBER"/>
    <property type="match status" value="1"/>
</dbReference>
<dbReference type="GO" id="GO:0046872">
    <property type="term" value="F:metal ion binding"/>
    <property type="evidence" value="ECO:0007669"/>
    <property type="project" value="UniProtKB-KW"/>
</dbReference>
<evidence type="ECO:0000256" key="1">
    <source>
        <dbReference type="ARBA" id="ARBA00001933"/>
    </source>
</evidence>
<dbReference type="GO" id="GO:0031071">
    <property type="term" value="F:cysteine desulfurase activity"/>
    <property type="evidence" value="ECO:0007669"/>
    <property type="project" value="UniProtKB-EC"/>
</dbReference>
<dbReference type="InterPro" id="IPR015424">
    <property type="entry name" value="PyrdxlP-dep_Trfase"/>
</dbReference>
<protein>
    <recommendedName>
        <fullName evidence="4">Cysteine desulfurase</fullName>
    </recommendedName>
</protein>
<accession>A0A7W6H845</accession>
<comment type="similarity">
    <text evidence="3">Belongs to the class-V pyridoxal-phosphate-dependent aminotransferase family. NifS/IscS subfamily.</text>
</comment>
<gene>
    <name evidence="12" type="ORF">GGR04_004251</name>
</gene>
<dbReference type="Gene3D" id="1.10.260.50">
    <property type="match status" value="1"/>
</dbReference>
<evidence type="ECO:0000256" key="6">
    <source>
        <dbReference type="ARBA" id="ARBA00022723"/>
    </source>
</evidence>
<dbReference type="PANTHER" id="PTHR11601:SF34">
    <property type="entry name" value="CYSTEINE DESULFURASE"/>
    <property type="match status" value="1"/>
</dbReference>
<dbReference type="Gene3D" id="3.40.640.10">
    <property type="entry name" value="Type I PLP-dependent aspartate aminotransferase-like (Major domain)"/>
    <property type="match status" value="1"/>
</dbReference>
<evidence type="ECO:0000256" key="5">
    <source>
        <dbReference type="ARBA" id="ARBA00022679"/>
    </source>
</evidence>
<comment type="caution">
    <text evidence="12">The sequence shown here is derived from an EMBL/GenBank/DDBJ whole genome shotgun (WGS) entry which is preliminary data.</text>
</comment>
<organism evidence="12 13">
    <name type="scientific">Aureimonas pseudogalii</name>
    <dbReference type="NCBI Taxonomy" id="1744844"/>
    <lineage>
        <taxon>Bacteria</taxon>
        <taxon>Pseudomonadati</taxon>
        <taxon>Pseudomonadota</taxon>
        <taxon>Alphaproteobacteria</taxon>
        <taxon>Hyphomicrobiales</taxon>
        <taxon>Aurantimonadaceae</taxon>
        <taxon>Aureimonas</taxon>
    </lineage>
</organism>
<dbReference type="InterPro" id="IPR015422">
    <property type="entry name" value="PyrdxlP-dep_Trfase_small"/>
</dbReference>
<keyword evidence="6" id="KW-0479">Metal-binding</keyword>
<evidence type="ECO:0000256" key="7">
    <source>
        <dbReference type="ARBA" id="ARBA00022898"/>
    </source>
</evidence>
<keyword evidence="13" id="KW-1185">Reference proteome</keyword>
<dbReference type="Gene3D" id="3.90.1150.10">
    <property type="entry name" value="Aspartate Aminotransferase, domain 1"/>
    <property type="match status" value="1"/>
</dbReference>